<feature type="site" description="Positions MEP for the nucleophilic attack" evidence="7">
    <location>
        <position position="218"/>
    </location>
</feature>
<dbReference type="RefSeq" id="WP_128351630.1">
    <property type="nucleotide sequence ID" value="NZ_CAXBCQ010000017.1"/>
</dbReference>
<dbReference type="OrthoDB" id="9806837at2"/>
<dbReference type="Pfam" id="PF01128">
    <property type="entry name" value="IspD"/>
    <property type="match status" value="1"/>
</dbReference>
<keyword evidence="6 7" id="KW-0414">Isoprene biosynthesis</keyword>
<keyword evidence="5 7" id="KW-0548">Nucleotidyltransferase</keyword>
<protein>
    <recommendedName>
        <fullName evidence="7">2-C-methyl-D-erythritol 4-phosphate cytidylyltransferase</fullName>
        <ecNumber evidence="7">2.7.7.60</ecNumber>
    </recommendedName>
    <alternativeName>
        <fullName evidence="7">4-diphosphocytidyl-2C-methyl-D-erythritol synthase</fullName>
    </alternativeName>
    <alternativeName>
        <fullName evidence="7">MEP cytidylyltransferase</fullName>
        <shortName evidence="7">MCT</shortName>
    </alternativeName>
</protein>
<evidence type="ECO:0000256" key="1">
    <source>
        <dbReference type="ARBA" id="ARBA00001282"/>
    </source>
</evidence>
<evidence type="ECO:0000256" key="4">
    <source>
        <dbReference type="ARBA" id="ARBA00022679"/>
    </source>
</evidence>
<dbReference type="NCBIfam" id="TIGR00453">
    <property type="entry name" value="ispD"/>
    <property type="match status" value="1"/>
</dbReference>
<keyword evidence="4 7" id="KW-0808">Transferase</keyword>
<comment type="catalytic activity">
    <reaction evidence="1 7">
        <text>2-C-methyl-D-erythritol 4-phosphate + CTP + H(+) = 4-CDP-2-C-methyl-D-erythritol + diphosphate</text>
        <dbReference type="Rhea" id="RHEA:13429"/>
        <dbReference type="ChEBI" id="CHEBI:15378"/>
        <dbReference type="ChEBI" id="CHEBI:33019"/>
        <dbReference type="ChEBI" id="CHEBI:37563"/>
        <dbReference type="ChEBI" id="CHEBI:57823"/>
        <dbReference type="ChEBI" id="CHEBI:58262"/>
        <dbReference type="EC" id="2.7.7.60"/>
    </reaction>
</comment>
<evidence type="ECO:0000256" key="3">
    <source>
        <dbReference type="ARBA" id="ARBA00009789"/>
    </source>
</evidence>
<dbReference type="UniPathway" id="UPA00056">
    <property type="reaction ID" value="UER00093"/>
</dbReference>
<dbReference type="CDD" id="cd02516">
    <property type="entry name" value="CDP-ME_synthetase"/>
    <property type="match status" value="1"/>
</dbReference>
<comment type="function">
    <text evidence="7">Catalyzes the formation of 4-diphosphocytidyl-2-C-methyl-D-erythritol from CTP and 2-C-methyl-D-erythritol 4-phosphate (MEP).</text>
</comment>
<sequence length="242" mass="25540">MQNVAGVAAVIPAAGVGSRMGLSEPKQYLQLAGQTVLEHSVAAVISDARVQAVYIAIAADDQRVTSLNFNSHCDIHFVQGGSSRAASVLAGVKQAQMDGFTTVVVHDAARPCLQPDELSAVISAGLSNADGAILALPLADTVKRARRDDSEVLKRIATTVARDNLWRALTPQVFGAERLCQALEQLGVDNPLITDEASAIELLGGHPLLVPGRQTNIKITQPGDEQLAALYLTTLFKEPTCV</sequence>
<evidence type="ECO:0000256" key="6">
    <source>
        <dbReference type="ARBA" id="ARBA00023229"/>
    </source>
</evidence>
<evidence type="ECO:0000256" key="5">
    <source>
        <dbReference type="ARBA" id="ARBA00022695"/>
    </source>
</evidence>
<organism evidence="8 9">
    <name type="scientific">Pseudidiomarina gelatinasegens</name>
    <dbReference type="NCBI Taxonomy" id="2487740"/>
    <lineage>
        <taxon>Bacteria</taxon>
        <taxon>Pseudomonadati</taxon>
        <taxon>Pseudomonadota</taxon>
        <taxon>Gammaproteobacteria</taxon>
        <taxon>Alteromonadales</taxon>
        <taxon>Idiomarinaceae</taxon>
        <taxon>Pseudidiomarina</taxon>
    </lineage>
</organism>
<dbReference type="InterPro" id="IPR034683">
    <property type="entry name" value="IspD/TarI"/>
</dbReference>
<reference evidence="8 9" key="1">
    <citation type="submission" date="2018-12" db="EMBL/GenBank/DDBJ databases">
        <authorList>
            <person name="Li A."/>
            <person name="Zhang M."/>
            <person name="Zhu H."/>
        </authorList>
    </citation>
    <scope>NUCLEOTIDE SEQUENCE [LARGE SCALE GENOMIC DNA]</scope>
    <source>
        <strain evidence="8 9">R04H25</strain>
    </source>
</reference>
<feature type="site" description="Positions MEP for the nucleophilic attack" evidence="7">
    <location>
        <position position="162"/>
    </location>
</feature>
<evidence type="ECO:0000313" key="9">
    <source>
        <dbReference type="Proteomes" id="UP000288789"/>
    </source>
</evidence>
<evidence type="ECO:0000256" key="7">
    <source>
        <dbReference type="HAMAP-Rule" id="MF_00108"/>
    </source>
</evidence>
<name>A0A443Z6A5_9GAMM</name>
<dbReference type="HAMAP" id="MF_00108">
    <property type="entry name" value="IspD"/>
    <property type="match status" value="1"/>
</dbReference>
<dbReference type="GO" id="GO:0050518">
    <property type="term" value="F:2-C-methyl-D-erythritol 4-phosphate cytidylyltransferase activity"/>
    <property type="evidence" value="ECO:0007669"/>
    <property type="project" value="UniProtKB-UniRule"/>
</dbReference>
<dbReference type="AlphaFoldDB" id="A0A443Z6A5"/>
<dbReference type="EMBL" id="RSFE01000002">
    <property type="protein sequence ID" value="RWU12264.1"/>
    <property type="molecule type" value="Genomic_DNA"/>
</dbReference>
<proteinExistence type="inferred from homology"/>
<dbReference type="PANTHER" id="PTHR32125">
    <property type="entry name" value="2-C-METHYL-D-ERYTHRITOL 4-PHOSPHATE CYTIDYLYLTRANSFERASE, CHLOROPLASTIC"/>
    <property type="match status" value="1"/>
</dbReference>
<dbReference type="GO" id="GO:0019288">
    <property type="term" value="P:isopentenyl diphosphate biosynthetic process, methylerythritol 4-phosphate pathway"/>
    <property type="evidence" value="ECO:0007669"/>
    <property type="project" value="UniProtKB-UniRule"/>
</dbReference>
<feature type="site" description="Transition state stabilizer" evidence="7">
    <location>
        <position position="19"/>
    </location>
</feature>
<dbReference type="PANTHER" id="PTHR32125:SF4">
    <property type="entry name" value="2-C-METHYL-D-ERYTHRITOL 4-PHOSPHATE CYTIDYLYLTRANSFERASE, CHLOROPLASTIC"/>
    <property type="match status" value="1"/>
</dbReference>
<dbReference type="EC" id="2.7.7.60" evidence="7"/>
<dbReference type="PROSITE" id="PS01295">
    <property type="entry name" value="ISPD"/>
    <property type="match status" value="1"/>
</dbReference>
<dbReference type="FunFam" id="3.90.550.10:FF:000003">
    <property type="entry name" value="2-C-methyl-D-erythritol 4-phosphate cytidylyltransferase"/>
    <property type="match status" value="1"/>
</dbReference>
<dbReference type="Proteomes" id="UP000288789">
    <property type="component" value="Unassembled WGS sequence"/>
</dbReference>
<comment type="pathway">
    <text evidence="2 7">Isoprenoid biosynthesis; isopentenyl diphosphate biosynthesis via DXP pathway; isopentenyl diphosphate from 1-deoxy-D-xylulose 5-phosphate: step 2/6.</text>
</comment>
<dbReference type="InterPro" id="IPR029044">
    <property type="entry name" value="Nucleotide-diphossugar_trans"/>
</dbReference>
<accession>A0A443Z6A5</accession>
<dbReference type="InterPro" id="IPR001228">
    <property type="entry name" value="IspD"/>
</dbReference>
<dbReference type="SUPFAM" id="SSF53448">
    <property type="entry name" value="Nucleotide-diphospho-sugar transferases"/>
    <property type="match status" value="1"/>
</dbReference>
<evidence type="ECO:0000256" key="2">
    <source>
        <dbReference type="ARBA" id="ARBA00004787"/>
    </source>
</evidence>
<dbReference type="InterPro" id="IPR050088">
    <property type="entry name" value="IspD/TarI_cytidylyltransf_bact"/>
</dbReference>
<gene>
    <name evidence="7" type="primary">ispD</name>
    <name evidence="8" type="ORF">EGC76_03485</name>
</gene>
<evidence type="ECO:0000313" key="8">
    <source>
        <dbReference type="EMBL" id="RWU12264.1"/>
    </source>
</evidence>
<dbReference type="Gene3D" id="3.90.550.10">
    <property type="entry name" value="Spore Coat Polysaccharide Biosynthesis Protein SpsA, Chain A"/>
    <property type="match status" value="1"/>
</dbReference>
<dbReference type="InterPro" id="IPR018294">
    <property type="entry name" value="ISPD_synthase_CS"/>
</dbReference>
<feature type="site" description="Transition state stabilizer" evidence="7">
    <location>
        <position position="26"/>
    </location>
</feature>
<comment type="caution">
    <text evidence="8">The sequence shown here is derived from an EMBL/GenBank/DDBJ whole genome shotgun (WGS) entry which is preliminary data.</text>
</comment>
<comment type="similarity">
    <text evidence="3 7">Belongs to the IspD/TarI cytidylyltransferase family. IspD subfamily.</text>
</comment>
<keyword evidence="9" id="KW-1185">Reference proteome</keyword>